<accession>A0ABN2BNW2</accession>
<feature type="region of interest" description="Disordered" evidence="3">
    <location>
        <begin position="26"/>
        <end position="45"/>
    </location>
</feature>
<dbReference type="InterPro" id="IPR035992">
    <property type="entry name" value="Ricin_B-like_lectins"/>
</dbReference>
<feature type="domain" description="LamG-like jellyroll fold" evidence="6">
    <location>
        <begin position="794"/>
        <end position="934"/>
    </location>
</feature>
<dbReference type="PANTHER" id="PTHR46943:SF1">
    <property type="entry name" value="PENTRAXIN-RELATED PROTEIN PTX3"/>
    <property type="match status" value="1"/>
</dbReference>
<evidence type="ECO:0000256" key="2">
    <source>
        <dbReference type="ARBA" id="ARBA00023157"/>
    </source>
</evidence>
<comment type="caution">
    <text evidence="7">The sequence shown here is derived from an EMBL/GenBank/DDBJ whole genome shotgun (WGS) entry which is preliminary data.</text>
</comment>
<dbReference type="Proteomes" id="UP001501470">
    <property type="component" value="Unassembled WGS sequence"/>
</dbReference>
<dbReference type="CDD" id="cd23451">
    <property type="entry name" value="beta-trefoil_Ricin_laminarinase"/>
    <property type="match status" value="2"/>
</dbReference>
<reference evidence="7 8" key="1">
    <citation type="journal article" date="2019" name="Int. J. Syst. Evol. Microbiol.">
        <title>The Global Catalogue of Microorganisms (GCM) 10K type strain sequencing project: providing services to taxonomists for standard genome sequencing and annotation.</title>
        <authorList>
            <consortium name="The Broad Institute Genomics Platform"/>
            <consortium name="The Broad Institute Genome Sequencing Center for Infectious Disease"/>
            <person name="Wu L."/>
            <person name="Ma J."/>
        </authorList>
    </citation>
    <scope>NUCLEOTIDE SEQUENCE [LARGE SCALE GENOMIC DNA]</scope>
    <source>
        <strain evidence="7 8">JCM 15933</strain>
    </source>
</reference>
<dbReference type="EMBL" id="BAAAQD010000017">
    <property type="protein sequence ID" value="GAA1543245.1"/>
    <property type="molecule type" value="Genomic_DNA"/>
</dbReference>
<gene>
    <name evidence="7" type="ORF">GCM10009827_073590</name>
</gene>
<dbReference type="InterPro" id="IPR042837">
    <property type="entry name" value="PTX3"/>
</dbReference>
<keyword evidence="2" id="KW-1015">Disulfide bond</keyword>
<sequence length="1416" mass="148439">MRRFLSGALPISLALTVVAVAGDPAAADPAPGQPGQPGQVAPPVDQRAAETAALRQAVESGRTVEVANSRSEMARTMATPRGTLVRESYAVPQWTKKDGAWRQIDLSLRKDGTTLAPAASVADVRFSAGGTGPLVTLAGAGGALNLTWPSKLPAPRIEGDTAVYESVLPDVDLQVQSTVEGFGYSLIVKTRQAAANPALAKLKFGLSSTGWSLKQRPGGGYETRDTTGKVTASAGPALMWDSAGVPSAQRSLAAARSAGKNSLLRHVPDDSRKADLPTTVEDGSLVIVPDAAMLADPNVAYPVVIDPWTGVGRARWGYTDSTNANRDDGIVRVGLNTDGSGTFRSFFAFDLTWLPGKQIRNAKFVTYMTHSWSCTATPVNLYRTGDLTGSGRQAWSGPGLDLHIEQKSGNAHKPSTGAGCANDPQPNMYMEFSNQTLVNDIVGFGQGRGSYTLGLSARDSNGANETVGNRWKKFDQASTALSVEYNSLPNTPQAAQMTTHTDYTAAGQACVTGSTRPIVRSMTPWLKATVSDPDGDQSGQLSAAFSLERLNGSTWAGVAGWPKSDSGIPSGTLGEVQVPAGTLTSATYRWQVRVSDTLGGTSNYSAWCEFSVDTTPPGVVPTVTAADGLYLESPPNDTMRGSVGRSGQFTFGANGETDIVDYEYQLDGSAKAYVATSVTGGPATVWVTPTHRGEHVLTVRSRDAAQNASPPRDYRFLVNTASDPKAVWKLDEGTGVTLNTTPAGGPAATVTGGQTWVAGRVLGAHPVAGTDGALRFDGVDDLAATAGPVLDTSKSFSAAAWVRLTATDSQRTVMCQEGAMACGFAVHYRPAPDNRWSLSLYGSDTTDPPIVRANSAAPPVANRWTHLAVSWDAGTKTAKLFVNGDLSGTVSRPTNWNATGALLIGQGKFNGSRNNRFAGDIGDVRVWDRAIDPSLDLKPLVAPVPTGAWAMEDYDEDVPRQVTDDSGYQHPLTLTDAPGATWCEGNDLSGGLCLDGVTGAAATAGPVVHTDQSYSVSGWVRITDTSVSRSVFAQQGTRGAAFTVRYDKVANRWAYAVTGTDVDAPAVVKVTSLAAPVLNSWTFLEAVYDAQAGRIRLFVDDKLQAEATIAGAWDAAGPFTVGRTLQAGAAAEFFAGTIDGMQVSAGATKPVTGAPPAGALTLLRSGLPGKCLDNYTGGSADGNNVTSWSCNGGYNSQLWTLAGDNTIRIVGKCLDVVGSGTAPATRVQLYTCNNTVAQQWQLGPNNSIRNPNSGLCLDVMNASTADGAGIQIWTCDGNSAQQWTMQWAGIGMVHSGIPGKCIDNNLGLLTNGNPIQSWDCNGGANSQIVTVLGDGTIRVAGKCLDVVGYGTTNGSKIHLFDCNLTPNQLWELGPNNSIRNPVSGRCLDVPNSSTVNGTQLQIYDCNATKAQEWLVS</sequence>
<evidence type="ECO:0000256" key="1">
    <source>
        <dbReference type="ARBA" id="ARBA00022729"/>
    </source>
</evidence>
<feature type="domain" description="LamG-like jellyroll fold" evidence="6">
    <location>
        <begin position="1012"/>
        <end position="1151"/>
    </location>
</feature>
<protein>
    <submittedName>
        <fullName evidence="7">LamG domain-containing protein</fullName>
    </submittedName>
</protein>
<dbReference type="SUPFAM" id="SSF49899">
    <property type="entry name" value="Concanavalin A-like lectins/glucanases"/>
    <property type="match status" value="2"/>
</dbReference>
<evidence type="ECO:0000256" key="4">
    <source>
        <dbReference type="SAM" id="SignalP"/>
    </source>
</evidence>
<feature type="domain" description="Ricin B lectin" evidence="5">
    <location>
        <begin position="1157"/>
        <end position="1286"/>
    </location>
</feature>
<keyword evidence="8" id="KW-1185">Reference proteome</keyword>
<dbReference type="SMART" id="SM00458">
    <property type="entry name" value="RICIN"/>
    <property type="match status" value="2"/>
</dbReference>
<dbReference type="PANTHER" id="PTHR46943">
    <property type="entry name" value="PENTRAXIN-RELATED PROTEIN PTX3"/>
    <property type="match status" value="1"/>
</dbReference>
<feature type="chain" id="PRO_5046655601" evidence="4">
    <location>
        <begin position="22"/>
        <end position="1416"/>
    </location>
</feature>
<dbReference type="InterPro" id="IPR013320">
    <property type="entry name" value="ConA-like_dom_sf"/>
</dbReference>
<organism evidence="7 8">
    <name type="scientific">Dactylosporangium maewongense</name>
    <dbReference type="NCBI Taxonomy" id="634393"/>
    <lineage>
        <taxon>Bacteria</taxon>
        <taxon>Bacillati</taxon>
        <taxon>Actinomycetota</taxon>
        <taxon>Actinomycetes</taxon>
        <taxon>Micromonosporales</taxon>
        <taxon>Micromonosporaceae</taxon>
        <taxon>Dactylosporangium</taxon>
    </lineage>
</organism>
<feature type="signal peptide" evidence="4">
    <location>
        <begin position="1"/>
        <end position="21"/>
    </location>
</feature>
<evidence type="ECO:0000313" key="7">
    <source>
        <dbReference type="EMBL" id="GAA1543245.1"/>
    </source>
</evidence>
<dbReference type="PROSITE" id="PS50231">
    <property type="entry name" value="RICIN_B_LECTIN"/>
    <property type="match status" value="2"/>
</dbReference>
<dbReference type="SMART" id="SM00560">
    <property type="entry name" value="LamGL"/>
    <property type="match status" value="2"/>
</dbReference>
<dbReference type="InterPro" id="IPR006558">
    <property type="entry name" value="LamG-like"/>
</dbReference>
<dbReference type="Gene3D" id="2.60.120.200">
    <property type="match status" value="2"/>
</dbReference>
<evidence type="ECO:0000313" key="8">
    <source>
        <dbReference type="Proteomes" id="UP001501470"/>
    </source>
</evidence>
<evidence type="ECO:0000259" key="6">
    <source>
        <dbReference type="SMART" id="SM00560"/>
    </source>
</evidence>
<evidence type="ECO:0000259" key="5">
    <source>
        <dbReference type="SMART" id="SM00458"/>
    </source>
</evidence>
<dbReference type="Pfam" id="PF13385">
    <property type="entry name" value="Laminin_G_3"/>
    <property type="match status" value="2"/>
</dbReference>
<evidence type="ECO:0000256" key="3">
    <source>
        <dbReference type="SAM" id="MobiDB-lite"/>
    </source>
</evidence>
<name>A0ABN2BNW2_9ACTN</name>
<dbReference type="Gene3D" id="2.80.10.50">
    <property type="match status" value="3"/>
</dbReference>
<dbReference type="Pfam" id="PF00652">
    <property type="entry name" value="Ricin_B_lectin"/>
    <property type="match status" value="2"/>
</dbReference>
<feature type="domain" description="Ricin B lectin" evidence="5">
    <location>
        <begin position="1288"/>
        <end position="1416"/>
    </location>
</feature>
<feature type="compositionally biased region" description="Low complexity" evidence="3">
    <location>
        <begin position="36"/>
        <end position="45"/>
    </location>
</feature>
<dbReference type="InterPro" id="IPR000772">
    <property type="entry name" value="Ricin_B_lectin"/>
</dbReference>
<dbReference type="RefSeq" id="WP_344507438.1">
    <property type="nucleotide sequence ID" value="NZ_BAAAQD010000017.1"/>
</dbReference>
<dbReference type="SUPFAM" id="SSF50370">
    <property type="entry name" value="Ricin B-like lectins"/>
    <property type="match status" value="2"/>
</dbReference>
<proteinExistence type="predicted"/>
<keyword evidence="1 4" id="KW-0732">Signal</keyword>